<evidence type="ECO:0000313" key="1">
    <source>
        <dbReference type="EMBL" id="CAG8830278.1"/>
    </source>
</evidence>
<dbReference type="EMBL" id="CAJVQC010098861">
    <property type="protein sequence ID" value="CAG8830278.1"/>
    <property type="molecule type" value="Genomic_DNA"/>
</dbReference>
<name>A0ACA9S7K1_9GLOM</name>
<proteinExistence type="predicted"/>
<comment type="caution">
    <text evidence="1">The sequence shown here is derived from an EMBL/GenBank/DDBJ whole genome shotgun (WGS) entry which is preliminary data.</text>
</comment>
<organism evidence="1 2">
    <name type="scientific">Racocetra persica</name>
    <dbReference type="NCBI Taxonomy" id="160502"/>
    <lineage>
        <taxon>Eukaryota</taxon>
        <taxon>Fungi</taxon>
        <taxon>Fungi incertae sedis</taxon>
        <taxon>Mucoromycota</taxon>
        <taxon>Glomeromycotina</taxon>
        <taxon>Glomeromycetes</taxon>
        <taxon>Diversisporales</taxon>
        <taxon>Gigasporaceae</taxon>
        <taxon>Racocetra</taxon>
    </lineage>
</organism>
<keyword evidence="2" id="KW-1185">Reference proteome</keyword>
<protein>
    <submittedName>
        <fullName evidence="1">2082_t:CDS:1</fullName>
    </submittedName>
</protein>
<gene>
    <name evidence="1" type="ORF">RPERSI_LOCUS27753</name>
</gene>
<dbReference type="Proteomes" id="UP000789920">
    <property type="component" value="Unassembled WGS sequence"/>
</dbReference>
<accession>A0ACA9S7K1</accession>
<evidence type="ECO:0000313" key="2">
    <source>
        <dbReference type="Proteomes" id="UP000789920"/>
    </source>
</evidence>
<reference evidence="1" key="1">
    <citation type="submission" date="2021-06" db="EMBL/GenBank/DDBJ databases">
        <authorList>
            <person name="Kallberg Y."/>
            <person name="Tangrot J."/>
            <person name="Rosling A."/>
        </authorList>
    </citation>
    <scope>NUCLEOTIDE SEQUENCE</scope>
    <source>
        <strain evidence="1">MA461A</strain>
    </source>
</reference>
<sequence>AATIQSLCQPNYAASTTIVIPDQKKKGDQVIKIADQLTINNETSKSETSNLDETITVKETADNKVDVNLDETITVKETADNKVDVNLDETITIKEATDNEVDDTYDTKDTGENNSAKAGLEPKEAYEEHENVVIEEDGNRHVYVTPNPP</sequence>
<feature type="non-terminal residue" evidence="1">
    <location>
        <position position="1"/>
    </location>
</feature>